<comment type="caution">
    <text evidence="2">The sequence shown here is derived from an EMBL/GenBank/DDBJ whole genome shotgun (WGS) entry which is preliminary data.</text>
</comment>
<dbReference type="InterPro" id="IPR029039">
    <property type="entry name" value="Flavoprotein-like_sf"/>
</dbReference>
<dbReference type="GO" id="GO:0010181">
    <property type="term" value="F:FMN binding"/>
    <property type="evidence" value="ECO:0007669"/>
    <property type="project" value="TreeGrafter"/>
</dbReference>
<evidence type="ECO:0000313" key="2">
    <source>
        <dbReference type="EMBL" id="MBC1487169.1"/>
    </source>
</evidence>
<evidence type="ECO:0000259" key="1">
    <source>
        <dbReference type="Pfam" id="PF12724"/>
    </source>
</evidence>
<gene>
    <name evidence="2" type="ORF">HB897_13115</name>
</gene>
<dbReference type="GO" id="GO:0006783">
    <property type="term" value="P:heme biosynthetic process"/>
    <property type="evidence" value="ECO:0007669"/>
    <property type="project" value="TreeGrafter"/>
</dbReference>
<dbReference type="GO" id="GO:0000428">
    <property type="term" value="C:DNA-directed RNA polymerase complex"/>
    <property type="evidence" value="ECO:0007669"/>
    <property type="project" value="UniProtKB-KW"/>
</dbReference>
<reference evidence="2 3" key="1">
    <citation type="submission" date="2020-03" db="EMBL/GenBank/DDBJ databases">
        <title>Soil Listeria distribution.</title>
        <authorList>
            <person name="Liao J."/>
            <person name="Wiedmann M."/>
        </authorList>
    </citation>
    <scope>NUCLEOTIDE SEQUENCE [LARGE SCALE GENOMIC DNA]</scope>
    <source>
        <strain evidence="2 3">FSL L7-1560</strain>
    </source>
</reference>
<dbReference type="Pfam" id="PF12724">
    <property type="entry name" value="Flavodoxin_5"/>
    <property type="match status" value="1"/>
</dbReference>
<dbReference type="GO" id="GO:0070819">
    <property type="term" value="F:menaquinone-dependent protoporphyrinogen oxidase activity"/>
    <property type="evidence" value="ECO:0007669"/>
    <property type="project" value="TreeGrafter"/>
</dbReference>
<keyword evidence="2" id="KW-0240">DNA-directed RNA polymerase</keyword>
<dbReference type="RefSeq" id="WP_185384092.1">
    <property type="nucleotide sequence ID" value="NZ_JAARRG010000012.1"/>
</dbReference>
<keyword evidence="2" id="KW-0804">Transcription</keyword>
<evidence type="ECO:0000313" key="3">
    <source>
        <dbReference type="Proteomes" id="UP000523362"/>
    </source>
</evidence>
<dbReference type="InterPro" id="IPR052200">
    <property type="entry name" value="Protoporphyrinogen_IX_DH"/>
</dbReference>
<dbReference type="PANTHER" id="PTHR38030">
    <property type="entry name" value="PROTOPORPHYRINOGEN IX DEHYDROGENASE [MENAQUINONE]"/>
    <property type="match status" value="1"/>
</dbReference>
<dbReference type="Gene3D" id="3.40.50.360">
    <property type="match status" value="1"/>
</dbReference>
<dbReference type="PANTHER" id="PTHR38030:SF2">
    <property type="entry name" value="PROTOPORPHYRINOGEN IX DEHYDROGENASE [QUINONE]"/>
    <property type="match status" value="1"/>
</dbReference>
<dbReference type="InterPro" id="IPR026816">
    <property type="entry name" value="Flavodoxin_dom"/>
</dbReference>
<dbReference type="AlphaFoldDB" id="A0A7X0X437"/>
<dbReference type="Proteomes" id="UP000523362">
    <property type="component" value="Unassembled WGS sequence"/>
</dbReference>
<sequence length="174" mass="20040">MNKMIIYSSKYGTTEKYAKEHGTKKKIPVYSNQEIPDTLLQTDEIIFIGAIYMGKISGFEKFAKKYYSLASKLTVISVGMYNPKRESNYKDIEKSVKASLQKANFLLEDIFYLQGRLDLEQLRFKDKILVNALYKGSKKKSTSELNENEMDIIEAYEANSELDLSELDSILEKI</sequence>
<name>A0A7X0X437_LISSE</name>
<protein>
    <submittedName>
        <fullName evidence="2">DNA-directed RNA polymerase I</fullName>
    </submittedName>
</protein>
<proteinExistence type="predicted"/>
<dbReference type="SUPFAM" id="SSF52218">
    <property type="entry name" value="Flavoproteins"/>
    <property type="match status" value="1"/>
</dbReference>
<dbReference type="EMBL" id="JAARRG010000012">
    <property type="protein sequence ID" value="MBC1487169.1"/>
    <property type="molecule type" value="Genomic_DNA"/>
</dbReference>
<feature type="domain" description="Flavodoxin" evidence="1">
    <location>
        <begin position="4"/>
        <end position="142"/>
    </location>
</feature>
<organism evidence="2 3">
    <name type="scientific">Listeria seeligeri</name>
    <dbReference type="NCBI Taxonomy" id="1640"/>
    <lineage>
        <taxon>Bacteria</taxon>
        <taxon>Bacillati</taxon>
        <taxon>Bacillota</taxon>
        <taxon>Bacilli</taxon>
        <taxon>Bacillales</taxon>
        <taxon>Listeriaceae</taxon>
        <taxon>Listeria</taxon>
    </lineage>
</organism>
<accession>A0A7X0X437</accession>